<sequence length="300" mass="32477">MALLAATQGTPERLWAIVTVIDAHGGTIARPELEQWLKPRWDGVTDATRDRNDRGLVNQALQAASGLGLIETSRDTVALAVPSLPSNIAGFTDLVHSFLLAQPEQSSDADILDAFACAVVETELRGNRQWLSDLTAAQIADLFTRSLKPRAVETADQRYNTSRHATWMRWVEFVGLNESIASRTTLLSVTQRLHRALRGSDLARGEAISPDALLDWVASTLPYLDRGTLFLAAAKRMGHVPGTTISRLLSAALRDLHEDGVIRLVVPRGDAQVAAKLASDAFADIRAFNAVILNGSALDA</sequence>
<reference evidence="1" key="1">
    <citation type="submission" date="2022-07" db="EMBL/GenBank/DDBJ databases">
        <title>Sphingomonas sp. nov., a novel bacterium isolated from the north slope of the Mount Everest.</title>
        <authorList>
            <person name="Cui X."/>
            <person name="Liu Y."/>
        </authorList>
    </citation>
    <scope>NUCLEOTIDE SEQUENCE</scope>
    <source>
        <strain evidence="1">S5-59</strain>
    </source>
</reference>
<accession>A0ABY5L6E7</accession>
<protein>
    <recommendedName>
        <fullName evidence="3">MarR family transcriptional regulator</fullName>
    </recommendedName>
</protein>
<evidence type="ECO:0000313" key="1">
    <source>
        <dbReference type="EMBL" id="UUL82539.1"/>
    </source>
</evidence>
<evidence type="ECO:0008006" key="3">
    <source>
        <dbReference type="Google" id="ProtNLM"/>
    </source>
</evidence>
<name>A0ABY5L6E7_9SPHN</name>
<organism evidence="1 2">
    <name type="scientific">Sphingomonas qomolangmaensis</name>
    <dbReference type="NCBI Taxonomy" id="2918765"/>
    <lineage>
        <taxon>Bacteria</taxon>
        <taxon>Pseudomonadati</taxon>
        <taxon>Pseudomonadota</taxon>
        <taxon>Alphaproteobacteria</taxon>
        <taxon>Sphingomonadales</taxon>
        <taxon>Sphingomonadaceae</taxon>
        <taxon>Sphingomonas</taxon>
    </lineage>
</organism>
<dbReference type="EMBL" id="CP101740">
    <property type="protein sequence ID" value="UUL82539.1"/>
    <property type="molecule type" value="Genomic_DNA"/>
</dbReference>
<evidence type="ECO:0000313" key="2">
    <source>
        <dbReference type="Proteomes" id="UP001058533"/>
    </source>
</evidence>
<proteinExistence type="predicted"/>
<dbReference type="Proteomes" id="UP001058533">
    <property type="component" value="Chromosome"/>
</dbReference>
<keyword evidence="2" id="KW-1185">Reference proteome</keyword>
<gene>
    <name evidence="1" type="ORF">NMP03_15430</name>
</gene>
<dbReference type="RefSeq" id="WP_256506376.1">
    <property type="nucleotide sequence ID" value="NZ_CP101740.1"/>
</dbReference>